<feature type="region of interest" description="Disordered" evidence="1">
    <location>
        <begin position="1"/>
        <end position="20"/>
    </location>
</feature>
<dbReference type="STRING" id="1210086.GCA_001613105_02077"/>
<protein>
    <recommendedName>
        <fullName evidence="2">DUF402 domain-containing protein</fullName>
    </recommendedName>
</protein>
<dbReference type="InterPro" id="IPR007295">
    <property type="entry name" value="DUF402"/>
</dbReference>
<dbReference type="EMBL" id="QQBC01000006">
    <property type="protein sequence ID" value="RDI65492.1"/>
    <property type="molecule type" value="Genomic_DNA"/>
</dbReference>
<evidence type="ECO:0000256" key="1">
    <source>
        <dbReference type="SAM" id="MobiDB-lite"/>
    </source>
</evidence>
<accession>A0A370I430</accession>
<dbReference type="Proteomes" id="UP000254869">
    <property type="component" value="Unassembled WGS sequence"/>
</dbReference>
<proteinExistence type="predicted"/>
<feature type="domain" description="DUF402" evidence="2">
    <location>
        <begin position="43"/>
        <end position="170"/>
    </location>
</feature>
<gene>
    <name evidence="3" type="ORF">DFR76_106364</name>
</gene>
<dbReference type="InterPro" id="IPR035930">
    <property type="entry name" value="FomD-like_sf"/>
</dbReference>
<dbReference type="AlphaFoldDB" id="A0A370I430"/>
<feature type="compositionally biased region" description="Polar residues" evidence="1">
    <location>
        <begin position="1"/>
        <end position="14"/>
    </location>
</feature>
<reference evidence="3 4" key="1">
    <citation type="submission" date="2018-07" db="EMBL/GenBank/DDBJ databases">
        <title>Genomic Encyclopedia of Type Strains, Phase IV (KMG-IV): sequencing the most valuable type-strain genomes for metagenomic binning, comparative biology and taxonomic classification.</title>
        <authorList>
            <person name="Goeker M."/>
        </authorList>
    </citation>
    <scope>NUCLEOTIDE SEQUENCE [LARGE SCALE GENOMIC DNA]</scope>
    <source>
        <strain evidence="3 4">DSM 44290</strain>
    </source>
</reference>
<sequence>MFAKRTNTTGSNSPVAEATRTPHRPRVEYFDLADLTKTDARGFVRSVESCHAEPFGLYLVCTADTPPNRYTEIWLLPELSIQVAMHHVNAGHDRDPIYHIQVGDFARIEPKRWRGCYHYIDIVARNGRVPELRGVDELFAAHAAGHIDAATAQQAFERATAVVDGIASHDHNFERWLTTKGITLSWL</sequence>
<dbReference type="SUPFAM" id="SSF159234">
    <property type="entry name" value="FomD-like"/>
    <property type="match status" value="1"/>
</dbReference>
<comment type="caution">
    <text evidence="3">The sequence shown here is derived from an EMBL/GenBank/DDBJ whole genome shotgun (WGS) entry which is preliminary data.</text>
</comment>
<evidence type="ECO:0000313" key="4">
    <source>
        <dbReference type="Proteomes" id="UP000254869"/>
    </source>
</evidence>
<keyword evidence="4" id="KW-1185">Reference proteome</keyword>
<dbReference type="Pfam" id="PF04167">
    <property type="entry name" value="DUF402"/>
    <property type="match status" value="1"/>
</dbReference>
<dbReference type="RefSeq" id="WP_067995929.1">
    <property type="nucleotide sequence ID" value="NZ_QQBC01000006.1"/>
</dbReference>
<evidence type="ECO:0000259" key="2">
    <source>
        <dbReference type="Pfam" id="PF04167"/>
    </source>
</evidence>
<dbReference type="Gene3D" id="2.40.380.10">
    <property type="entry name" value="FomD-like"/>
    <property type="match status" value="1"/>
</dbReference>
<name>A0A370I430_9NOCA</name>
<evidence type="ECO:0000313" key="3">
    <source>
        <dbReference type="EMBL" id="RDI65492.1"/>
    </source>
</evidence>
<organism evidence="3 4">
    <name type="scientific">Nocardia pseudobrasiliensis</name>
    <dbReference type="NCBI Taxonomy" id="45979"/>
    <lineage>
        <taxon>Bacteria</taxon>
        <taxon>Bacillati</taxon>
        <taxon>Actinomycetota</taxon>
        <taxon>Actinomycetes</taxon>
        <taxon>Mycobacteriales</taxon>
        <taxon>Nocardiaceae</taxon>
        <taxon>Nocardia</taxon>
    </lineage>
</organism>